<dbReference type="InterPro" id="IPR013783">
    <property type="entry name" value="Ig-like_fold"/>
</dbReference>
<evidence type="ECO:0000313" key="2">
    <source>
        <dbReference type="EMBL" id="TKI79175.1"/>
    </source>
</evidence>
<gene>
    <name evidence="2" type="ORF">FC695_45000</name>
</gene>
<feature type="region of interest" description="Disordered" evidence="1">
    <location>
        <begin position="1"/>
        <end position="29"/>
    </location>
</feature>
<dbReference type="Gene3D" id="2.60.40.10">
    <property type="entry name" value="Immunoglobulins"/>
    <property type="match status" value="1"/>
</dbReference>
<comment type="caution">
    <text evidence="2">The sequence shown here is derived from an EMBL/GenBank/DDBJ whole genome shotgun (WGS) entry which is preliminary data.</text>
</comment>
<sequence length="79" mass="8524">HKYEQEKDGAQGLEGEGSANQEVPKDAKPLKGVTFEVKRVASFEKISNDGKIVKEDVKPVMGATPNQVVTDDNGQAVLK</sequence>
<name>A0A9X9F0Y4_BACCE</name>
<evidence type="ECO:0000313" key="3">
    <source>
        <dbReference type="Proteomes" id="UP000308444"/>
    </source>
</evidence>
<organism evidence="2 3">
    <name type="scientific">Bacillus cereus</name>
    <dbReference type="NCBI Taxonomy" id="1396"/>
    <lineage>
        <taxon>Bacteria</taxon>
        <taxon>Bacillati</taxon>
        <taxon>Bacillota</taxon>
        <taxon>Bacilli</taxon>
        <taxon>Bacillales</taxon>
        <taxon>Bacillaceae</taxon>
        <taxon>Bacillus</taxon>
        <taxon>Bacillus cereus group</taxon>
    </lineage>
</organism>
<proteinExistence type="predicted"/>
<reference evidence="2 3" key="1">
    <citation type="journal article" date="2019" name="Environ. Microbiol.">
        <title>An active ?-lactamase is a part of an orchestrated cell wall stress resistance network of Bacillus subtilis and related rhizosphere species.</title>
        <authorList>
            <person name="Bucher T."/>
            <person name="Keren-Paz A."/>
            <person name="Hausser J."/>
            <person name="Olender T."/>
            <person name="Cytryn E."/>
            <person name="Kolodkin-Gal I."/>
        </authorList>
    </citation>
    <scope>NUCLEOTIDE SEQUENCE [LARGE SCALE GENOMIC DNA]</scope>
    <source>
        <strain evidence="2 3">I32</strain>
    </source>
</reference>
<feature type="non-terminal residue" evidence="2">
    <location>
        <position position="1"/>
    </location>
</feature>
<evidence type="ECO:0000256" key="1">
    <source>
        <dbReference type="SAM" id="MobiDB-lite"/>
    </source>
</evidence>
<protein>
    <submittedName>
        <fullName evidence="2">Uncharacterized protein</fullName>
    </submittedName>
</protein>
<dbReference type="Proteomes" id="UP000308444">
    <property type="component" value="Unassembled WGS sequence"/>
</dbReference>
<accession>A0A9X9F0Y4</accession>
<feature type="non-terminal residue" evidence="2">
    <location>
        <position position="79"/>
    </location>
</feature>
<dbReference type="AlphaFoldDB" id="A0A9X9F0Y4"/>
<dbReference type="EMBL" id="SZOH01005504">
    <property type="protein sequence ID" value="TKI79175.1"/>
    <property type="molecule type" value="Genomic_DNA"/>
</dbReference>